<dbReference type="PANTHER" id="PTHR42924">
    <property type="entry name" value="EXONUCLEASE"/>
    <property type="match status" value="1"/>
</dbReference>
<sequence length="218" mass="23745">MNADLHVHSVHSNDGKQTVAEILNECRVKNIGAVALTDHNEIGAWEDVGDVSDIIIIKGIEVTTSEGHILAYGVDKLIPRNLPIKDTVDMIHEAGGIAVAAHPYRWWSGIGGENVDGMGFDAVESINGRSLKSSNYRALKLAKKLNLPIVGGSDAHTSPSVGRTFTVIPDECKNEKDVIAAILNKQTQTGGDHRTKLSSLKYVGLNILRWMRRGFKKM</sequence>
<dbReference type="CDD" id="cd07432">
    <property type="entry name" value="PHP_HisPPase"/>
    <property type="match status" value="1"/>
</dbReference>
<dbReference type="InterPro" id="IPR003141">
    <property type="entry name" value="Pol/His_phosphatase_N"/>
</dbReference>
<organism evidence="2 3">
    <name type="scientific">Candidatus Methanomassiliicoccus intestinalis</name>
    <dbReference type="NCBI Taxonomy" id="1406512"/>
    <lineage>
        <taxon>Archaea</taxon>
        <taxon>Methanobacteriati</taxon>
        <taxon>Thermoplasmatota</taxon>
        <taxon>Thermoplasmata</taxon>
        <taxon>Methanomassiliicoccales</taxon>
        <taxon>Methanomassiliicoccaceae</taxon>
        <taxon>Methanomassiliicoccus</taxon>
    </lineage>
</organism>
<evidence type="ECO:0000313" key="2">
    <source>
        <dbReference type="EMBL" id="TQS84770.1"/>
    </source>
</evidence>
<dbReference type="GeneID" id="41323203"/>
<dbReference type="GO" id="GO:0035312">
    <property type="term" value="F:5'-3' DNA exonuclease activity"/>
    <property type="evidence" value="ECO:0007669"/>
    <property type="project" value="TreeGrafter"/>
</dbReference>
<dbReference type="Pfam" id="PF13263">
    <property type="entry name" value="PHP_C"/>
    <property type="match status" value="1"/>
</dbReference>
<gene>
    <name evidence="2" type="ORF">A3207_01695</name>
</gene>
<protein>
    <recommendedName>
        <fullName evidence="1">Polymerase/histidinol phosphatase N-terminal domain-containing protein</fullName>
    </recommendedName>
</protein>
<comment type="caution">
    <text evidence="2">The sequence shown here is derived from an EMBL/GenBank/DDBJ whole genome shotgun (WGS) entry which is preliminary data.</text>
</comment>
<dbReference type="NCBIfam" id="NF038032">
    <property type="entry name" value="CehA_McbA_metalo"/>
    <property type="match status" value="1"/>
</dbReference>
<proteinExistence type="predicted"/>
<accession>A0A8J8PD16</accession>
<dbReference type="SUPFAM" id="SSF89550">
    <property type="entry name" value="PHP domain-like"/>
    <property type="match status" value="1"/>
</dbReference>
<dbReference type="Gene3D" id="3.20.20.140">
    <property type="entry name" value="Metal-dependent hydrolases"/>
    <property type="match status" value="1"/>
</dbReference>
<dbReference type="SMART" id="SM00481">
    <property type="entry name" value="POLIIIAc"/>
    <property type="match status" value="1"/>
</dbReference>
<dbReference type="Proteomes" id="UP000752814">
    <property type="component" value="Unassembled WGS sequence"/>
</dbReference>
<dbReference type="PANTHER" id="PTHR42924:SF3">
    <property type="entry name" value="POLYMERASE_HISTIDINOL PHOSPHATASE N-TERMINAL DOMAIN-CONTAINING PROTEIN"/>
    <property type="match status" value="1"/>
</dbReference>
<evidence type="ECO:0000313" key="3">
    <source>
        <dbReference type="Proteomes" id="UP000752814"/>
    </source>
</evidence>
<name>A0A8J8PD16_9ARCH</name>
<dbReference type="GO" id="GO:0004534">
    <property type="term" value="F:5'-3' RNA exonuclease activity"/>
    <property type="evidence" value="ECO:0007669"/>
    <property type="project" value="TreeGrafter"/>
</dbReference>
<dbReference type="Pfam" id="PF02811">
    <property type="entry name" value="PHP"/>
    <property type="match status" value="1"/>
</dbReference>
<dbReference type="EMBL" id="LVVT01000001">
    <property type="protein sequence ID" value="TQS84770.1"/>
    <property type="molecule type" value="Genomic_DNA"/>
</dbReference>
<dbReference type="InterPro" id="IPR004013">
    <property type="entry name" value="PHP_dom"/>
</dbReference>
<dbReference type="OMA" id="VPHPFQR"/>
<evidence type="ECO:0000259" key="1">
    <source>
        <dbReference type="SMART" id="SM00481"/>
    </source>
</evidence>
<dbReference type="InterPro" id="IPR016195">
    <property type="entry name" value="Pol/histidinol_Pase-like"/>
</dbReference>
<dbReference type="RefSeq" id="WP_020448672.1">
    <property type="nucleotide sequence ID" value="NZ_CAYAYE010000015.1"/>
</dbReference>
<feature type="domain" description="Polymerase/histidinol phosphatase N-terminal" evidence="1">
    <location>
        <begin position="3"/>
        <end position="66"/>
    </location>
</feature>
<reference evidence="2" key="1">
    <citation type="submission" date="2016-03" db="EMBL/GenBank/DDBJ databases">
        <authorList>
            <person name="Borrel G."/>
            <person name="Mccann A."/>
            <person name="O'Toole P.W."/>
        </authorList>
    </citation>
    <scope>NUCLEOTIDE SEQUENCE</scope>
    <source>
        <strain evidence="2">183</strain>
    </source>
</reference>
<dbReference type="AlphaFoldDB" id="A0A8J8PD16"/>
<dbReference type="InterPro" id="IPR052018">
    <property type="entry name" value="PHP_domain"/>
</dbReference>